<protein>
    <submittedName>
        <fullName evidence="8">Sigma-54 dependent response regulator</fullName>
    </submittedName>
</protein>
<dbReference type="SUPFAM" id="SSF52540">
    <property type="entry name" value="P-loop containing nucleoside triphosphate hydrolases"/>
    <property type="match status" value="1"/>
</dbReference>
<dbReference type="Pfam" id="PF00158">
    <property type="entry name" value="Sigma54_activat"/>
    <property type="match status" value="1"/>
</dbReference>
<dbReference type="InterPro" id="IPR008984">
    <property type="entry name" value="SMAD_FHA_dom_sf"/>
</dbReference>
<dbReference type="InterPro" id="IPR058031">
    <property type="entry name" value="AAA_lid_NorR"/>
</dbReference>
<keyword evidence="1" id="KW-0547">Nucleotide-binding</keyword>
<evidence type="ECO:0000256" key="5">
    <source>
        <dbReference type="ARBA" id="ARBA00023163"/>
    </source>
</evidence>
<accession>A0A2Z4Y2A5</accession>
<dbReference type="Gene3D" id="3.40.50.300">
    <property type="entry name" value="P-loop containing nucleotide triphosphate hydrolases"/>
    <property type="match status" value="1"/>
</dbReference>
<dbReference type="Gene3D" id="1.10.8.60">
    <property type="match status" value="1"/>
</dbReference>
<dbReference type="InterPro" id="IPR027417">
    <property type="entry name" value="P-loop_NTPase"/>
</dbReference>
<dbReference type="PROSITE" id="PS50045">
    <property type="entry name" value="SIGMA54_INTERACT_4"/>
    <property type="match status" value="1"/>
</dbReference>
<dbReference type="InterPro" id="IPR025944">
    <property type="entry name" value="Sigma_54_int_dom_CS"/>
</dbReference>
<dbReference type="SMART" id="SM00382">
    <property type="entry name" value="AAA"/>
    <property type="match status" value="1"/>
</dbReference>
<evidence type="ECO:0000313" key="8">
    <source>
        <dbReference type="EMBL" id="AXA35347.1"/>
    </source>
</evidence>
<dbReference type="CDD" id="cd00060">
    <property type="entry name" value="FHA"/>
    <property type="match status" value="1"/>
</dbReference>
<dbReference type="Gene3D" id="2.60.200.20">
    <property type="match status" value="1"/>
</dbReference>
<dbReference type="CDD" id="cd00009">
    <property type="entry name" value="AAA"/>
    <property type="match status" value="1"/>
</dbReference>
<dbReference type="Gene3D" id="3.30.450.40">
    <property type="match status" value="1"/>
</dbReference>
<dbReference type="SMART" id="SM00240">
    <property type="entry name" value="FHA"/>
    <property type="match status" value="1"/>
</dbReference>
<dbReference type="Pfam" id="PF00498">
    <property type="entry name" value="FHA"/>
    <property type="match status" value="1"/>
</dbReference>
<dbReference type="FunFam" id="3.40.50.300:FF:000006">
    <property type="entry name" value="DNA-binding transcriptional regulator NtrC"/>
    <property type="match status" value="1"/>
</dbReference>
<dbReference type="Pfam" id="PF25601">
    <property type="entry name" value="AAA_lid_14"/>
    <property type="match status" value="1"/>
</dbReference>
<evidence type="ECO:0000259" key="6">
    <source>
        <dbReference type="PROSITE" id="PS50006"/>
    </source>
</evidence>
<evidence type="ECO:0000256" key="4">
    <source>
        <dbReference type="ARBA" id="ARBA00023125"/>
    </source>
</evidence>
<keyword evidence="4" id="KW-0238">DNA-binding</keyword>
<feature type="domain" description="FHA" evidence="6">
    <location>
        <begin position="23"/>
        <end position="72"/>
    </location>
</feature>
<dbReference type="EMBL" id="CP030759">
    <property type="protein sequence ID" value="AXA35347.1"/>
    <property type="molecule type" value="Genomic_DNA"/>
</dbReference>
<dbReference type="InterPro" id="IPR003593">
    <property type="entry name" value="AAA+_ATPase"/>
</dbReference>
<feature type="domain" description="Sigma-54 factor interaction" evidence="7">
    <location>
        <begin position="329"/>
        <end position="558"/>
    </location>
</feature>
<keyword evidence="3" id="KW-0805">Transcription regulation</keyword>
<sequence length="647" mass="71424">MAKFVVKEGPASGQEIPFPGEHFTIGRSEECEVIIADPNVSRQHAQVIARDGSAMLVDLNSSNGTFVNGNPISKVFLMDGDEIRVGETVLIYVETSIRDAVLPSGMSQRVACAPSPAKSNEGLQRSSDPLNQTRLFTVPPETLPPDALKETYLKLKTLYRIFCDLSLSTSIKEIAEIVLRAGIVSTGVERVALFVRKEDDGEWECLHQKVASRLIGREGKLPMPPAPALDGAAEAGAIVLGFLAKNGEWRTETTSPNAAIFPVCASERDAAMLYVDNPDTEVSVHKDDLDFLATLAQQMGVRLLQIQLLQQVREENVVLRRRLEQDATIVTQNPHMRRILEDTQRIAATEATVLITGETGTGKELIARTLHEFSPRRTKPFIAVNCAALPETLLESELFGHEKGAFTGALEKRIGKFELAHGGTLFLDEIGDLSQSAQAKLLRVLQEGEIQRVGGQKIIKVDVRVIAATNKDLAEEVRKGNFRQDLYYRIRVIEISLPPLRERKDDIPVLAQYFLQQLRRKFPTPVKQIAPETIQCLVAYEFPGNVRELKNIIERGLALARGETLKPEDLPAEVLLAAGCVKPRAASSTSLEEGPLPLAEVERQHIRRVLKFVHGNKLKAAALLGISRTTLYEKLKELGELEDSDAE</sequence>
<keyword evidence="5" id="KW-0804">Transcription</keyword>
<reference evidence="8 9" key="1">
    <citation type="submission" date="2018-05" db="EMBL/GenBank/DDBJ databases">
        <title>A metagenomic window into the 2 km-deep terrestrial subsurface aquifer revealed taxonomically and functionally diverse microbial community comprising novel uncultured bacterial lineages.</title>
        <authorList>
            <person name="Kadnikov V.V."/>
            <person name="Mardanov A.V."/>
            <person name="Beletsky A.V."/>
            <person name="Banks D."/>
            <person name="Pimenov N.V."/>
            <person name="Frank Y.A."/>
            <person name="Karnachuk O.V."/>
            <person name="Ravin N.V."/>
        </authorList>
    </citation>
    <scope>NUCLEOTIDE SEQUENCE [LARGE SCALE GENOMIC DNA]</scope>
    <source>
        <strain evidence="8">BY</strain>
    </source>
</reference>
<dbReference type="InterPro" id="IPR025943">
    <property type="entry name" value="Sigma_54_int_dom_ATP-bd_2"/>
</dbReference>
<dbReference type="GO" id="GO:0006355">
    <property type="term" value="P:regulation of DNA-templated transcription"/>
    <property type="evidence" value="ECO:0007669"/>
    <property type="project" value="InterPro"/>
</dbReference>
<dbReference type="InterPro" id="IPR000253">
    <property type="entry name" value="FHA_dom"/>
</dbReference>
<dbReference type="PROSITE" id="PS50006">
    <property type="entry name" value="FHA_DOMAIN"/>
    <property type="match status" value="1"/>
</dbReference>
<dbReference type="PROSITE" id="PS00688">
    <property type="entry name" value="SIGMA54_INTERACT_3"/>
    <property type="match status" value="1"/>
</dbReference>
<keyword evidence="2" id="KW-0067">ATP-binding</keyword>
<dbReference type="Gene3D" id="1.10.10.60">
    <property type="entry name" value="Homeodomain-like"/>
    <property type="match status" value="1"/>
</dbReference>
<dbReference type="InterPro" id="IPR002078">
    <property type="entry name" value="Sigma_54_int"/>
</dbReference>
<dbReference type="PANTHER" id="PTHR32071">
    <property type="entry name" value="TRANSCRIPTIONAL REGULATORY PROTEIN"/>
    <property type="match status" value="1"/>
</dbReference>
<evidence type="ECO:0000256" key="2">
    <source>
        <dbReference type="ARBA" id="ARBA00022840"/>
    </source>
</evidence>
<dbReference type="SUPFAM" id="SSF49879">
    <property type="entry name" value="SMAD/FHA domain"/>
    <property type="match status" value="1"/>
</dbReference>
<evidence type="ECO:0000259" key="7">
    <source>
        <dbReference type="PROSITE" id="PS50045"/>
    </source>
</evidence>
<dbReference type="InterPro" id="IPR029016">
    <property type="entry name" value="GAF-like_dom_sf"/>
</dbReference>
<dbReference type="SUPFAM" id="SSF55781">
    <property type="entry name" value="GAF domain-like"/>
    <property type="match status" value="1"/>
</dbReference>
<dbReference type="Proteomes" id="UP000262583">
    <property type="component" value="Chromosome"/>
</dbReference>
<evidence type="ECO:0000256" key="3">
    <source>
        <dbReference type="ARBA" id="ARBA00023015"/>
    </source>
</evidence>
<dbReference type="AlphaFoldDB" id="A0A2Z4Y2A5"/>
<organism evidence="8 9">
    <name type="scientific">Sumerlaea chitinivorans</name>
    <dbReference type="NCBI Taxonomy" id="2250252"/>
    <lineage>
        <taxon>Bacteria</taxon>
        <taxon>Candidatus Sumerlaeota</taxon>
        <taxon>Candidatus Sumerlaeia</taxon>
        <taxon>Candidatus Sumerlaeales</taxon>
        <taxon>Candidatus Sumerlaeaceae</taxon>
        <taxon>Candidatus Sumerlaea</taxon>
    </lineage>
</organism>
<dbReference type="PRINTS" id="PR01590">
    <property type="entry name" value="HTHFIS"/>
</dbReference>
<evidence type="ECO:0000256" key="1">
    <source>
        <dbReference type="ARBA" id="ARBA00022741"/>
    </source>
</evidence>
<gene>
    <name evidence="8" type="ORF">BRCON_0570</name>
</gene>
<dbReference type="GO" id="GO:0005524">
    <property type="term" value="F:ATP binding"/>
    <property type="evidence" value="ECO:0007669"/>
    <property type="project" value="UniProtKB-KW"/>
</dbReference>
<proteinExistence type="predicted"/>
<dbReference type="SUPFAM" id="SSF46689">
    <property type="entry name" value="Homeodomain-like"/>
    <property type="match status" value="1"/>
</dbReference>
<name>A0A2Z4Y2A5_SUMC1</name>
<dbReference type="GO" id="GO:0043565">
    <property type="term" value="F:sequence-specific DNA binding"/>
    <property type="evidence" value="ECO:0007669"/>
    <property type="project" value="InterPro"/>
</dbReference>
<evidence type="ECO:0000313" key="9">
    <source>
        <dbReference type="Proteomes" id="UP000262583"/>
    </source>
</evidence>
<dbReference type="PROSITE" id="PS00676">
    <property type="entry name" value="SIGMA54_INTERACT_2"/>
    <property type="match status" value="1"/>
</dbReference>
<dbReference type="Pfam" id="PF02954">
    <property type="entry name" value="HTH_8"/>
    <property type="match status" value="1"/>
</dbReference>
<dbReference type="InterPro" id="IPR009057">
    <property type="entry name" value="Homeodomain-like_sf"/>
</dbReference>
<dbReference type="KEGG" id="schv:BRCON_0570"/>
<dbReference type="InterPro" id="IPR002197">
    <property type="entry name" value="HTH_Fis"/>
</dbReference>
<dbReference type="PROSITE" id="PS00675">
    <property type="entry name" value="SIGMA54_INTERACT_1"/>
    <property type="match status" value="1"/>
</dbReference>
<dbReference type="InterPro" id="IPR025662">
    <property type="entry name" value="Sigma_54_int_dom_ATP-bd_1"/>
</dbReference>